<organism evidence="1">
    <name type="scientific">Siphoviridae sp. ctYh54</name>
    <dbReference type="NCBI Taxonomy" id="2826379"/>
    <lineage>
        <taxon>Viruses</taxon>
        <taxon>Duplodnaviria</taxon>
        <taxon>Heunggongvirae</taxon>
        <taxon>Uroviricota</taxon>
        <taxon>Caudoviricetes</taxon>
    </lineage>
</organism>
<proteinExistence type="predicted"/>
<reference evidence="1" key="1">
    <citation type="journal article" date="2021" name="Proc. Natl. Acad. Sci. U.S.A.">
        <title>A Catalog of Tens of Thousands of Viruses from Human Metagenomes Reveals Hidden Associations with Chronic Diseases.</title>
        <authorList>
            <person name="Tisza M.J."/>
            <person name="Buck C.B."/>
        </authorList>
    </citation>
    <scope>NUCLEOTIDE SEQUENCE</scope>
    <source>
        <strain evidence="1">CtYh54</strain>
    </source>
</reference>
<sequence>MQNELCRSKTNGKGDFLYMGTDTADFWDNQQTEEGFDSFLDSPDLFDEEEEQPKNTKEDEAPRFQLDLKTLCTKYLKIRGGGDIDEDDSAIIETSLYQYMIDNYEKVMYWLTKLSNSLTCQQKFFNLDSNTYMEKEDLIQETYARVLKTFYDNEQRLKVCSNCTHQCPEFLNQTKRTNTEKFTKKYGCRPYMHYRYTEKLLHNYMNRSFKQNIDIKLKKITNSDGKRVLLRTSESVGNGEDACELGTLLSDALSSNEEELQDLIKHFLSKKIIFTNKLANFELEPDLWSEYRKQVAGDIRYETEKEKRREFYKSYGIPIPPTLEPTPVPSNAVEEKLLKDKFDLICPDYTPEPNCALEDVLPDDVLMDYLVSQGDDPEEVDNAYMESNIEFLESLPSYKEVNEWKKEDPETYDLYGNYLKGWDYEDIMHMTYDPKKTEIKVVDSDYRVVPLPLCAYAEITIFDFLNLCLDLKEGQNFMDQIFSHSNKVISFKEFWIDWENMEYNVAENFEFQLPKNQRNKLFKLEKFARRMLGKNIDPEVSEVVRSFTENTESILDKFPPAFIKKVKQILEEELGKTEFKKYISTKKIVMKVPRRKRWTYAEKKAKAEAEVSRILSKRKRLLDIKTVDVNASEEDTSLMNLSSQEELFKAILNRLPTQEIVYKTEEVKILCTSQSDNLKNVLSA</sequence>
<evidence type="ECO:0000313" key="1">
    <source>
        <dbReference type="EMBL" id="DAD80564.1"/>
    </source>
</evidence>
<protein>
    <submittedName>
        <fullName evidence="1">Uncharacterized protein</fullName>
    </submittedName>
</protein>
<accession>A0A8S5MEB8</accession>
<dbReference type="EMBL" id="BK014884">
    <property type="protein sequence ID" value="DAD80564.1"/>
    <property type="molecule type" value="Genomic_DNA"/>
</dbReference>
<name>A0A8S5MEB8_9CAUD</name>